<dbReference type="OrthoDB" id="1878965at2759"/>
<dbReference type="InterPro" id="IPR036758">
    <property type="entry name" value="At5g01610-like"/>
</dbReference>
<dbReference type="PANTHER" id="PTHR31676:SF10">
    <property type="entry name" value="EXPRESSED PROTEIN"/>
    <property type="match status" value="1"/>
</dbReference>
<dbReference type="Pfam" id="PF04398">
    <property type="entry name" value="DUF538"/>
    <property type="match status" value="1"/>
</dbReference>
<accession>A0A9N7R9Z7</accession>
<dbReference type="Proteomes" id="UP001153555">
    <property type="component" value="Unassembled WGS sequence"/>
</dbReference>
<gene>
    <name evidence="2" type="ORF">SHERM_19826</name>
</gene>
<comment type="caution">
    <text evidence="2">The sequence shown here is derived from an EMBL/GenBank/DDBJ whole genome shotgun (WGS) entry which is preliminary data.</text>
</comment>
<keyword evidence="3" id="KW-1185">Reference proteome</keyword>
<dbReference type="PANTHER" id="PTHR31676">
    <property type="entry name" value="T31J12.3 PROTEIN-RELATED"/>
    <property type="match status" value="1"/>
</dbReference>
<feature type="compositionally biased region" description="Basic and acidic residues" evidence="1">
    <location>
        <begin position="170"/>
        <end position="184"/>
    </location>
</feature>
<name>A0A9N7R9Z7_STRHE</name>
<dbReference type="InterPro" id="IPR007493">
    <property type="entry name" value="DUF538"/>
</dbReference>
<feature type="compositionally biased region" description="Basic and acidic residues" evidence="1">
    <location>
        <begin position="144"/>
        <end position="162"/>
    </location>
</feature>
<dbReference type="SUPFAM" id="SSF141562">
    <property type="entry name" value="At5g01610-like"/>
    <property type="match status" value="1"/>
</dbReference>
<evidence type="ECO:0000256" key="1">
    <source>
        <dbReference type="SAM" id="MobiDB-lite"/>
    </source>
</evidence>
<protein>
    <submittedName>
        <fullName evidence="2">Uncharacterized protein</fullName>
    </submittedName>
</protein>
<dbReference type="Gene3D" id="2.30.240.10">
    <property type="entry name" value="At5g01610-like"/>
    <property type="match status" value="1"/>
</dbReference>
<feature type="region of interest" description="Disordered" evidence="1">
    <location>
        <begin position="144"/>
        <end position="184"/>
    </location>
</feature>
<evidence type="ECO:0000313" key="2">
    <source>
        <dbReference type="EMBL" id="CAA0822346.1"/>
    </source>
</evidence>
<dbReference type="AlphaFoldDB" id="A0A9N7R9Z7"/>
<proteinExistence type="predicted"/>
<organism evidence="2 3">
    <name type="scientific">Striga hermonthica</name>
    <name type="common">Purple witchweed</name>
    <name type="synonym">Buchnera hermonthica</name>
    <dbReference type="NCBI Taxonomy" id="68872"/>
    <lineage>
        <taxon>Eukaryota</taxon>
        <taxon>Viridiplantae</taxon>
        <taxon>Streptophyta</taxon>
        <taxon>Embryophyta</taxon>
        <taxon>Tracheophyta</taxon>
        <taxon>Spermatophyta</taxon>
        <taxon>Magnoliopsida</taxon>
        <taxon>eudicotyledons</taxon>
        <taxon>Gunneridae</taxon>
        <taxon>Pentapetalae</taxon>
        <taxon>asterids</taxon>
        <taxon>lamiids</taxon>
        <taxon>Lamiales</taxon>
        <taxon>Orobanchaceae</taxon>
        <taxon>Buchnereae</taxon>
        <taxon>Striga</taxon>
    </lineage>
</organism>
<dbReference type="EMBL" id="CACSLK010023397">
    <property type="protein sequence ID" value="CAA0822346.1"/>
    <property type="molecule type" value="Genomic_DNA"/>
</dbReference>
<sequence length="203" mass="22778">MSLVTDEIRAAASETYEGDDICQEKSRLLLTEMNLPNGLLPLKDMEECGYVKETGFVWLRQKAKCEHRFEKIGRPVRYATEVTAYVEPNRIRKLTGVKTKELLLWVTLSDIYVDDPPTGKITFKTPAGLSRSFPVEAFQIEEPKVVEEKENEKEKEKEKEEAGDGGLPAPEEKEEVKANLLPEKEVKVDAPAAAAAAVEVKEV</sequence>
<reference evidence="2" key="1">
    <citation type="submission" date="2019-12" db="EMBL/GenBank/DDBJ databases">
        <authorList>
            <person name="Scholes J."/>
        </authorList>
    </citation>
    <scope>NUCLEOTIDE SEQUENCE</scope>
</reference>
<evidence type="ECO:0000313" key="3">
    <source>
        <dbReference type="Proteomes" id="UP001153555"/>
    </source>
</evidence>